<dbReference type="Gene3D" id="2.40.50.40">
    <property type="match status" value="2"/>
</dbReference>
<dbReference type="CDD" id="cd00084">
    <property type="entry name" value="HMG-box_SF"/>
    <property type="match status" value="1"/>
</dbReference>
<dbReference type="InterPro" id="IPR019787">
    <property type="entry name" value="Znf_PHD-finger"/>
</dbReference>
<evidence type="ECO:0000256" key="12">
    <source>
        <dbReference type="ARBA" id="ARBA00023125"/>
    </source>
</evidence>
<dbReference type="InterPro" id="IPR038718">
    <property type="entry name" value="SNF2-like_sf"/>
</dbReference>
<protein>
    <submittedName>
        <fullName evidence="23">Uncharacterized protein</fullName>
    </submittedName>
</protein>
<dbReference type="InterPro" id="IPR011011">
    <property type="entry name" value="Znf_FYVE_PHD"/>
</dbReference>
<dbReference type="GO" id="GO:0008270">
    <property type="term" value="F:zinc ion binding"/>
    <property type="evidence" value="ECO:0007669"/>
    <property type="project" value="UniProtKB-KW"/>
</dbReference>
<sequence length="1983" mass="227484">MPSDLEEAEYPEEEEEQGEGEEGEEEQGDSNEEEQDEEWSGGKRKRKKSKKRKSSRGDRGRKKRKKKDESESEGEYEEEGQRVDSDYTEDASRGRGRGKGRGRPAVAPMAPLQESNEQNGGGDQMPTVAEVCESFGLNDVQIEYSENDYQTLTTYKLFQQHVRPLLAKENPRVPVSKLMMLVAAKWREFTARGQEDEEEEEEEVAEEEEPEPEPVQGRGRPRKSKVDEEVEEEFEDDSEGVGKKKRGRKRTTTAEAKAKKGGKVPTLKIKLGKRKKDTSVSLEDDSSQDSDAEFEQMLAEAEDMNKAEDEAEQTTGPKKSKKTKIGNKNRRRKRMKAKDEDGYETDHQSPPNQDYCEVCQQGGEIILCDTCPKAYHLVCLEPELEEAPEGKWSCPTCEAEGVKEEDEHLEYCKVCKDGGELLCCDSCVNAYHTYCLSPPLFEVPDGEWTCQRCACEPLPGRVQKILFWRFVDPPKPPENWKEIVGESKVEKYQFKSLREFLVKWVDMSYWHCSWISELMLDVYHPQMLRSYFKKFDPDEPPVPGIDDDDELGSQRRHKKEYDPNSLEERYYKYGIKSTWLKIHRVLNHRTLRDGTTQYLVKWRDLPYDQATWEDEDEEIVGLKQAIEFYHDLRAACNADVGKNKKGKKKGKSRTRELGDEDREPASPRRFTPPPEKPTTNLSKKWEKQPDYIDITGLSLHEYQLEGVNWLRYSWGQGTDTILADEMGLGKTIQTIAFLYSLYKEGHSKGPFLVAVPLSTIINWEREFEMWAPDFYVVTYVGDRESRTMIREHELSFEEGAVRSASKATRIRTTNVKFNVLLTSYEMISMDQACLGSLEWACLVVDEAHRLKSNQSKFFRVLNQYNIMYRLLLTGTPLQNNLEELFHLLNFLCPEKFNDLSAFQNEFEDIAKEDQIKKLHDLLGPHMLRRLKTDVLKNMPTKSEFIIRVELSPLQKKYYKYILTRNFEALNSRGGGQQVSLLNIVMDLKKCCNHPYLFPAASEEAPKLPNGMYVTRDLVKASGKFTILESMLEKLKRDGHRVLVFSQMTKMLDVLEDFCEGLGYKYERIDGGITGLARQEAIDRFNAPGAQQFIFLLSTRAGGLGINLATADTVIIYDSDWNPHNDIQAFSRAHRIGQANKVMIYRFVTRNSVEERVTQVAKRKMMLTHLVVRPGMGSKSTNFSKQELDDILRFGTEELFKDESGKEDEAIHYDNQAIEELLDRSKEGIEQKENWANEYLSSFKVASYVTKEGEEEEMEDVEVLKQEADNTDSQYWERLLRHHFEQQQEDLARTLGKGKRVRKQVNYNDAADGREDLTWQEQGSDYNSDFSLPSDNDNDDEFDEKNESDGNRRSRRRADRHDRDRPLPPLLARVGGNIEVLGFNARQRKSFLNAVMRYGMPPQEAFNSQWLVRDLRGKSEKCFRAYTSLFMRHLCEPGNDNAETFADGVPREGLSRQHVLTRIGVMSLIRKKVSEFETINGHYSMPEAIHKPVDPVQGDKSNGTSASGTPATSVTPSPAPSVKGEVEEKEEDKKEDKEKTEEKEKTTEEKEPEKVESKETEEKKEESTTEVEKKEKEEEVTTAEKKEEETEEKKPIEETEKSEKTEEVKKEENEVEAEGKEEEKKPEKKEEKPVEIEEIKEITETQEKTEGDKTEEKKEKTEKKEEEKENGKPEEEKEKEEDKEKDGDKDGDKKEGTKKKEIEPISKRKFMFNIADGGFTELHTLWQNEEKAAVPGRECEIWHRRHDYWLLAGIVTHGYGRWQDIQNDMRFAIINEPFKMDVGKGNFLEIKNKFLARRFKLLEQALVIEEQLRRATFLNLQQDPHHPACALNARFAEVECLAESHQHLSKESLAGNKPANAVLNKVLNQLEELLSDMKSDVTRLPASLARIPPVAQRLQMSERSILSRLASGAGNLDKNSQGAGPETTPFPVGYSPAGQLPNLGNTAFANFRPQYSLPGAATTPGAVQAAFPGIPPMAANPASK</sequence>
<feature type="compositionally biased region" description="Basic residues" evidence="18">
    <location>
        <begin position="42"/>
        <end position="66"/>
    </location>
</feature>
<dbReference type="GO" id="GO:0034728">
    <property type="term" value="P:nucleosome organization"/>
    <property type="evidence" value="ECO:0007669"/>
    <property type="project" value="UniProtKB-ARBA"/>
</dbReference>
<feature type="region of interest" description="Disordered" evidence="18">
    <location>
        <begin position="1911"/>
        <end position="1936"/>
    </location>
</feature>
<dbReference type="Gene3D" id="3.30.40.10">
    <property type="entry name" value="Zinc/RING finger domain, C3HC4 (zinc finger)"/>
    <property type="match status" value="2"/>
</dbReference>
<comment type="catalytic activity">
    <reaction evidence="15">
        <text>ATP + H2O = ADP + phosphate + H(+)</text>
        <dbReference type="Rhea" id="RHEA:13065"/>
        <dbReference type="ChEBI" id="CHEBI:15377"/>
        <dbReference type="ChEBI" id="CHEBI:15378"/>
        <dbReference type="ChEBI" id="CHEBI:30616"/>
        <dbReference type="ChEBI" id="CHEBI:43474"/>
        <dbReference type="ChEBI" id="CHEBI:456216"/>
    </reaction>
</comment>
<dbReference type="GO" id="GO:0140658">
    <property type="term" value="F:ATP-dependent chromatin remodeler activity"/>
    <property type="evidence" value="ECO:0007669"/>
    <property type="project" value="TreeGrafter"/>
</dbReference>
<dbReference type="PROSITE" id="PS51192">
    <property type="entry name" value="HELICASE_ATP_BIND_1"/>
    <property type="match status" value="1"/>
</dbReference>
<feature type="compositionally biased region" description="Acidic residues" evidence="18">
    <location>
        <begin position="1"/>
        <end position="39"/>
    </location>
</feature>
<dbReference type="FunFam" id="1.10.10.60:FF:000037">
    <property type="entry name" value="chromodomain-helicase-DNA-binding protein 3 isoform X1"/>
    <property type="match status" value="1"/>
</dbReference>
<feature type="coiled-coil region" evidence="17">
    <location>
        <begin position="1217"/>
        <end position="1273"/>
    </location>
</feature>
<dbReference type="Gene3D" id="3.40.50.10810">
    <property type="entry name" value="Tandem AAA-ATPase domain"/>
    <property type="match status" value="1"/>
</dbReference>
<dbReference type="Pfam" id="PF08074">
    <property type="entry name" value="CHDCT2"/>
    <property type="match status" value="1"/>
</dbReference>
<evidence type="ECO:0000256" key="8">
    <source>
        <dbReference type="ARBA" id="ARBA00022801"/>
    </source>
</evidence>
<feature type="domain" description="Chromo" evidence="19">
    <location>
        <begin position="478"/>
        <end position="543"/>
    </location>
</feature>
<evidence type="ECO:0000256" key="13">
    <source>
        <dbReference type="ARBA" id="ARBA00023163"/>
    </source>
</evidence>
<feature type="region of interest" description="Disordered" evidence="18">
    <location>
        <begin position="540"/>
        <end position="560"/>
    </location>
</feature>
<dbReference type="SUPFAM" id="SSF52540">
    <property type="entry name" value="P-loop containing nucleoside triphosphate hydrolases"/>
    <property type="match status" value="2"/>
</dbReference>
<keyword evidence="6" id="KW-0547">Nucleotide-binding</keyword>
<keyword evidence="11" id="KW-0805">Transcription regulation</keyword>
<feature type="compositionally biased region" description="Basic and acidic residues" evidence="18">
    <location>
        <begin position="79"/>
        <end position="93"/>
    </location>
</feature>
<dbReference type="InterPro" id="IPR016197">
    <property type="entry name" value="Chromo-like_dom_sf"/>
</dbReference>
<dbReference type="SMART" id="SM00487">
    <property type="entry name" value="DEXDc"/>
    <property type="match status" value="1"/>
</dbReference>
<evidence type="ECO:0000256" key="6">
    <source>
        <dbReference type="ARBA" id="ARBA00022741"/>
    </source>
</evidence>
<feature type="compositionally biased region" description="Acidic residues" evidence="18">
    <location>
        <begin position="195"/>
        <end position="212"/>
    </location>
</feature>
<evidence type="ECO:0000256" key="5">
    <source>
        <dbReference type="ARBA" id="ARBA00022737"/>
    </source>
</evidence>
<dbReference type="PANTHER" id="PTHR45623:SF17">
    <property type="entry name" value="CHROMODOMAIN-HELICASE-DNA-BINDING PROTEIN 3-RELATED"/>
    <property type="match status" value="1"/>
</dbReference>
<feature type="compositionally biased region" description="Acidic residues" evidence="18">
    <location>
        <begin position="228"/>
        <end position="239"/>
    </location>
</feature>
<feature type="compositionally biased region" description="Basic residues" evidence="18">
    <location>
        <begin position="643"/>
        <end position="652"/>
    </location>
</feature>
<feature type="compositionally biased region" description="Acidic residues" evidence="18">
    <location>
        <begin position="282"/>
        <end position="294"/>
    </location>
</feature>
<dbReference type="FunFam" id="3.40.50.10810:FF:000001">
    <property type="entry name" value="chromodomain-helicase-DNA-binding protein 3 isoform X1"/>
    <property type="match status" value="1"/>
</dbReference>
<dbReference type="GO" id="GO:0003677">
    <property type="term" value="F:DNA binding"/>
    <property type="evidence" value="ECO:0007669"/>
    <property type="project" value="UniProtKB-KW"/>
</dbReference>
<name>A0AAW0TA80_SCYPA</name>
<dbReference type="FunFam" id="3.30.40.10:FF:000001">
    <property type="entry name" value="chromodomain-helicase-DNA-binding protein 3 isoform X1"/>
    <property type="match status" value="1"/>
</dbReference>
<reference evidence="23 24" key="1">
    <citation type="submission" date="2023-03" db="EMBL/GenBank/DDBJ databases">
        <title>High-quality genome of Scylla paramamosain provides insights in environmental adaptation.</title>
        <authorList>
            <person name="Zhang L."/>
        </authorList>
    </citation>
    <scope>NUCLEOTIDE SEQUENCE [LARGE SCALE GENOMIC DNA]</scope>
    <source>
        <strain evidence="23">LZ_2023a</strain>
        <tissue evidence="23">Muscle</tissue>
    </source>
</reference>
<feature type="compositionally biased region" description="Basic and acidic residues" evidence="18">
    <location>
        <begin position="337"/>
        <end position="347"/>
    </location>
</feature>
<evidence type="ECO:0000313" key="23">
    <source>
        <dbReference type="EMBL" id="KAK8383257.1"/>
    </source>
</evidence>
<accession>A0AAW0TA80</accession>
<feature type="region of interest" description="Disordered" evidence="18">
    <location>
        <begin position="1486"/>
        <end position="1699"/>
    </location>
</feature>
<dbReference type="Proteomes" id="UP001487740">
    <property type="component" value="Unassembled WGS sequence"/>
</dbReference>
<dbReference type="Pfam" id="PF06461">
    <property type="entry name" value="CHDII_SANT-like"/>
    <property type="match status" value="1"/>
</dbReference>
<dbReference type="CDD" id="cd17994">
    <property type="entry name" value="DEXHc_CHD3_4_5"/>
    <property type="match status" value="1"/>
</dbReference>
<keyword evidence="7 16" id="KW-0863">Zinc-finger</keyword>
<dbReference type="GO" id="GO:0016887">
    <property type="term" value="F:ATP hydrolysis activity"/>
    <property type="evidence" value="ECO:0007669"/>
    <property type="project" value="TreeGrafter"/>
</dbReference>
<evidence type="ECO:0000256" key="9">
    <source>
        <dbReference type="ARBA" id="ARBA00022833"/>
    </source>
</evidence>
<dbReference type="PANTHER" id="PTHR45623">
    <property type="entry name" value="CHROMODOMAIN-HELICASE-DNA-BINDING PROTEIN 3-RELATED-RELATED"/>
    <property type="match status" value="1"/>
</dbReference>
<dbReference type="InterPro" id="IPR014001">
    <property type="entry name" value="Helicase_ATP-bd"/>
</dbReference>
<dbReference type="SMART" id="SM01146">
    <property type="entry name" value="DUF1086"/>
    <property type="match status" value="1"/>
</dbReference>
<evidence type="ECO:0000259" key="20">
    <source>
        <dbReference type="PROSITE" id="PS50016"/>
    </source>
</evidence>
<dbReference type="GO" id="GO:0003682">
    <property type="term" value="F:chromatin binding"/>
    <property type="evidence" value="ECO:0007669"/>
    <property type="project" value="TreeGrafter"/>
</dbReference>
<dbReference type="CDD" id="cd15531">
    <property type="entry name" value="PHD1_CHD_II"/>
    <property type="match status" value="1"/>
</dbReference>
<dbReference type="Gene3D" id="1.10.10.60">
    <property type="entry name" value="Homeodomain-like"/>
    <property type="match status" value="1"/>
</dbReference>
<comment type="subcellular location">
    <subcellularLocation>
        <location evidence="1">Nucleus</location>
    </subcellularLocation>
</comment>
<dbReference type="Pfam" id="PF08073">
    <property type="entry name" value="CHDNT"/>
    <property type="match status" value="1"/>
</dbReference>
<dbReference type="Pfam" id="PF06465">
    <property type="entry name" value="DUF1087"/>
    <property type="match status" value="1"/>
</dbReference>
<dbReference type="GO" id="GO:0042393">
    <property type="term" value="F:histone binding"/>
    <property type="evidence" value="ECO:0007669"/>
    <property type="project" value="TreeGrafter"/>
</dbReference>
<dbReference type="InterPro" id="IPR000330">
    <property type="entry name" value="SNF2_N"/>
</dbReference>
<feature type="compositionally biased region" description="Low complexity" evidence="18">
    <location>
        <begin position="1502"/>
        <end position="1522"/>
    </location>
</feature>
<dbReference type="Pfam" id="PF00271">
    <property type="entry name" value="Helicase_C"/>
    <property type="match status" value="1"/>
</dbReference>
<dbReference type="GO" id="GO:0005524">
    <property type="term" value="F:ATP binding"/>
    <property type="evidence" value="ECO:0007669"/>
    <property type="project" value="UniProtKB-KW"/>
</dbReference>
<evidence type="ECO:0000256" key="2">
    <source>
        <dbReference type="ARBA" id="ARBA00007025"/>
    </source>
</evidence>
<evidence type="ECO:0000256" key="14">
    <source>
        <dbReference type="ARBA" id="ARBA00023242"/>
    </source>
</evidence>
<comment type="similarity">
    <text evidence="2">Belongs to the SNF2/RAD54 helicase family.</text>
</comment>
<dbReference type="PROSITE" id="PS00690">
    <property type="entry name" value="DEAH_ATP_HELICASE"/>
    <property type="match status" value="1"/>
</dbReference>
<dbReference type="SUPFAM" id="SSF57903">
    <property type="entry name" value="FYVE/PHD zinc finger"/>
    <property type="match status" value="1"/>
</dbReference>
<dbReference type="GO" id="GO:0005634">
    <property type="term" value="C:nucleus"/>
    <property type="evidence" value="ECO:0007669"/>
    <property type="project" value="UniProtKB-SubCell"/>
</dbReference>
<evidence type="ECO:0000256" key="17">
    <source>
        <dbReference type="SAM" id="Coils"/>
    </source>
</evidence>
<proteinExistence type="inferred from homology"/>
<feature type="region of interest" description="Disordered" evidence="18">
    <location>
        <begin position="190"/>
        <end position="351"/>
    </location>
</feature>
<keyword evidence="14" id="KW-0539">Nucleus</keyword>
<dbReference type="InterPro" id="IPR001650">
    <property type="entry name" value="Helicase_C-like"/>
</dbReference>
<gene>
    <name evidence="23" type="ORF">O3P69_011625</name>
</gene>
<dbReference type="InterPro" id="IPR001965">
    <property type="entry name" value="Znf_PHD"/>
</dbReference>
<dbReference type="SMART" id="SM00298">
    <property type="entry name" value="CHROMO"/>
    <property type="match status" value="2"/>
</dbReference>
<dbReference type="SMART" id="SM00490">
    <property type="entry name" value="HELICc"/>
    <property type="match status" value="1"/>
</dbReference>
<dbReference type="Pfam" id="PF00176">
    <property type="entry name" value="SNF2-rel_dom"/>
    <property type="match status" value="1"/>
</dbReference>
<feature type="domain" description="Helicase ATP-binding" evidence="21">
    <location>
        <begin position="711"/>
        <end position="894"/>
    </location>
</feature>
<feature type="compositionally biased region" description="Basic residues" evidence="18">
    <location>
        <begin position="318"/>
        <end position="336"/>
    </location>
</feature>
<feature type="domain" description="Helicase C-terminal" evidence="22">
    <location>
        <begin position="1026"/>
        <end position="1188"/>
    </location>
</feature>
<dbReference type="Gene3D" id="3.40.50.300">
    <property type="entry name" value="P-loop containing nucleotide triphosphate hydrolases"/>
    <property type="match status" value="1"/>
</dbReference>
<dbReference type="InterPro" id="IPR012958">
    <property type="entry name" value="CHD_N"/>
</dbReference>
<organism evidence="23 24">
    <name type="scientific">Scylla paramamosain</name>
    <name type="common">Mud crab</name>
    <dbReference type="NCBI Taxonomy" id="85552"/>
    <lineage>
        <taxon>Eukaryota</taxon>
        <taxon>Metazoa</taxon>
        <taxon>Ecdysozoa</taxon>
        <taxon>Arthropoda</taxon>
        <taxon>Crustacea</taxon>
        <taxon>Multicrustacea</taxon>
        <taxon>Malacostraca</taxon>
        <taxon>Eumalacostraca</taxon>
        <taxon>Eucarida</taxon>
        <taxon>Decapoda</taxon>
        <taxon>Pleocyemata</taxon>
        <taxon>Brachyura</taxon>
        <taxon>Eubrachyura</taxon>
        <taxon>Portunoidea</taxon>
        <taxon>Portunidae</taxon>
        <taxon>Portuninae</taxon>
        <taxon>Scylla</taxon>
    </lineage>
</organism>
<feature type="region of interest" description="Disordered" evidence="18">
    <location>
        <begin position="1"/>
        <end position="126"/>
    </location>
</feature>
<keyword evidence="9" id="KW-0862">Zinc</keyword>
<keyword evidence="8" id="KW-0378">Hydrolase</keyword>
<dbReference type="SUPFAM" id="SSF54160">
    <property type="entry name" value="Chromo domain-like"/>
    <property type="match status" value="2"/>
</dbReference>
<dbReference type="InterPro" id="IPR009463">
    <property type="entry name" value="DUF1087"/>
</dbReference>
<keyword evidence="10" id="KW-0067">ATP-binding</keyword>
<feature type="region of interest" description="Disordered" evidence="18">
    <location>
        <begin position="1305"/>
        <end position="1368"/>
    </location>
</feature>
<dbReference type="PROSITE" id="PS50013">
    <property type="entry name" value="CHROMO_2"/>
    <property type="match status" value="2"/>
</dbReference>
<feature type="domain" description="PHD-type" evidence="20">
    <location>
        <begin position="409"/>
        <end position="456"/>
    </location>
</feature>
<feature type="region of interest" description="Disordered" evidence="18">
    <location>
        <begin position="641"/>
        <end position="684"/>
    </location>
</feature>
<dbReference type="SMART" id="SM00249">
    <property type="entry name" value="PHD"/>
    <property type="match status" value="2"/>
</dbReference>
<dbReference type="InterPro" id="IPR009462">
    <property type="entry name" value="CHD_II_SANT-like"/>
</dbReference>
<dbReference type="InterPro" id="IPR012957">
    <property type="entry name" value="CHD_C2"/>
</dbReference>
<evidence type="ECO:0000256" key="15">
    <source>
        <dbReference type="ARBA" id="ARBA00049360"/>
    </source>
</evidence>
<keyword evidence="4" id="KW-0479">Metal-binding</keyword>
<evidence type="ECO:0000256" key="7">
    <source>
        <dbReference type="ARBA" id="ARBA00022771"/>
    </source>
</evidence>
<dbReference type="InterPro" id="IPR027417">
    <property type="entry name" value="P-loop_NTPase"/>
</dbReference>
<keyword evidence="3" id="KW-0597">Phosphoprotein</keyword>
<comment type="caution">
    <text evidence="23">The sequence shown here is derived from an EMBL/GenBank/DDBJ whole genome shotgun (WGS) entry which is preliminary data.</text>
</comment>
<dbReference type="CDD" id="cd15532">
    <property type="entry name" value="PHD2_CHD_II"/>
    <property type="match status" value="1"/>
</dbReference>
<dbReference type="InterPro" id="IPR002464">
    <property type="entry name" value="DNA/RNA_helicase_DEAH_CS"/>
</dbReference>
<feature type="domain" description="PHD-type" evidence="20">
    <location>
        <begin position="353"/>
        <end position="400"/>
    </location>
</feature>
<evidence type="ECO:0000256" key="16">
    <source>
        <dbReference type="PROSITE-ProRule" id="PRU00146"/>
    </source>
</evidence>
<dbReference type="CDD" id="cd18662">
    <property type="entry name" value="CD2_tandem_CHD3-4_like"/>
    <property type="match status" value="1"/>
</dbReference>
<dbReference type="GO" id="GO:0000791">
    <property type="term" value="C:euchromatin"/>
    <property type="evidence" value="ECO:0007669"/>
    <property type="project" value="UniProtKB-ARBA"/>
</dbReference>
<dbReference type="InterPro" id="IPR049730">
    <property type="entry name" value="SNF2/RAD54-like_C"/>
</dbReference>
<keyword evidence="12" id="KW-0238">DNA-binding</keyword>
<dbReference type="SMART" id="SM01147">
    <property type="entry name" value="DUF1087"/>
    <property type="match status" value="1"/>
</dbReference>
<evidence type="ECO:0000256" key="10">
    <source>
        <dbReference type="ARBA" id="ARBA00022840"/>
    </source>
</evidence>
<dbReference type="PROSITE" id="PS50016">
    <property type="entry name" value="ZF_PHD_2"/>
    <property type="match status" value="2"/>
</dbReference>
<dbReference type="FunFam" id="3.40.50.300:FF:000015">
    <property type="entry name" value="chromodomain-helicase-DNA-binding protein 9 isoform X1"/>
    <property type="match status" value="1"/>
</dbReference>
<evidence type="ECO:0000256" key="1">
    <source>
        <dbReference type="ARBA" id="ARBA00004123"/>
    </source>
</evidence>
<feature type="domain" description="Chromo" evidence="19">
    <location>
        <begin position="580"/>
        <end position="631"/>
    </location>
</feature>
<dbReference type="EMBL" id="JARAKH010000038">
    <property type="protein sequence ID" value="KAK8383257.1"/>
    <property type="molecule type" value="Genomic_DNA"/>
</dbReference>
<dbReference type="Pfam" id="PF00628">
    <property type="entry name" value="PHD"/>
    <property type="match status" value="2"/>
</dbReference>
<evidence type="ECO:0000259" key="21">
    <source>
        <dbReference type="PROSITE" id="PS51192"/>
    </source>
</evidence>
<feature type="compositionally biased region" description="Polar residues" evidence="18">
    <location>
        <begin position="1318"/>
        <end position="1333"/>
    </location>
</feature>
<evidence type="ECO:0000256" key="4">
    <source>
        <dbReference type="ARBA" id="ARBA00022723"/>
    </source>
</evidence>
<evidence type="ECO:0000256" key="18">
    <source>
        <dbReference type="SAM" id="MobiDB-lite"/>
    </source>
</evidence>
<feature type="compositionally biased region" description="Basic and acidic residues" evidence="18">
    <location>
        <begin position="1530"/>
        <end position="1699"/>
    </location>
</feature>
<evidence type="ECO:0000259" key="19">
    <source>
        <dbReference type="PROSITE" id="PS50013"/>
    </source>
</evidence>
<dbReference type="CDD" id="cd18667">
    <property type="entry name" value="CD1_tandem_CHD3-4_like"/>
    <property type="match status" value="1"/>
</dbReference>
<keyword evidence="13" id="KW-0804">Transcription</keyword>
<evidence type="ECO:0000256" key="3">
    <source>
        <dbReference type="ARBA" id="ARBA00022553"/>
    </source>
</evidence>
<dbReference type="PROSITE" id="PS51194">
    <property type="entry name" value="HELICASE_CTER"/>
    <property type="match status" value="1"/>
</dbReference>
<evidence type="ECO:0000259" key="22">
    <source>
        <dbReference type="PROSITE" id="PS51194"/>
    </source>
</evidence>
<keyword evidence="17" id="KW-0175">Coiled coil</keyword>
<keyword evidence="24" id="KW-1185">Reference proteome</keyword>
<keyword evidence="5" id="KW-0677">Repeat</keyword>
<evidence type="ECO:0000313" key="24">
    <source>
        <dbReference type="Proteomes" id="UP001487740"/>
    </source>
</evidence>
<dbReference type="InterPro" id="IPR013083">
    <property type="entry name" value="Znf_RING/FYVE/PHD"/>
</dbReference>
<dbReference type="Pfam" id="PF00385">
    <property type="entry name" value="Chromo"/>
    <property type="match status" value="1"/>
</dbReference>
<evidence type="ECO:0000256" key="11">
    <source>
        <dbReference type="ARBA" id="ARBA00023015"/>
    </source>
</evidence>
<dbReference type="InterPro" id="IPR000953">
    <property type="entry name" value="Chromo/chromo_shadow_dom"/>
</dbReference>
<dbReference type="InterPro" id="IPR023780">
    <property type="entry name" value="Chromo_domain"/>
</dbReference>
<dbReference type="CDD" id="cd18793">
    <property type="entry name" value="SF2_C_SNF"/>
    <property type="match status" value="1"/>
</dbReference>